<evidence type="ECO:0000256" key="6">
    <source>
        <dbReference type="ARBA" id="ARBA00023242"/>
    </source>
</evidence>
<dbReference type="SMART" id="SM00338">
    <property type="entry name" value="BRLZ"/>
    <property type="match status" value="1"/>
</dbReference>
<sequence length="241" mass="28183">MTDDFFNIDFEDNCQQSYQYQFTSSRDSGMSSDDTHQKNVQIKKKNITKNYEPIYENNIVYRYEDNPEQYKKIRKKLQNRESANRVRGRQKNYVQDMEQELLDIKKENQNLQMLNAKLHAENVVLKQQVEFMQNLIIQSQPHQNETTLQRDTTKNSHLATLTAFSVILGFAFLNGGQIESKESIMGAKELSNDPIISDPIIVTHSIKPFLLGSAISLWLVYALYVVYKVFLKNKFKKKKVI</sequence>
<dbReference type="PANTHER" id="PTHR47416">
    <property type="entry name" value="BASIC-LEUCINE ZIPPER TRANSCRIPTION FACTOR F-RELATED"/>
    <property type="match status" value="1"/>
</dbReference>
<keyword evidence="11" id="KW-1185">Reference proteome</keyword>
<keyword evidence="8" id="KW-0472">Membrane</keyword>
<comment type="subcellular location">
    <subcellularLocation>
        <location evidence="1">Nucleus</location>
    </subcellularLocation>
</comment>
<comment type="caution">
    <text evidence="10">The sequence shown here is derived from an EMBL/GenBank/DDBJ whole genome shotgun (WGS) entry which is preliminary data.</text>
</comment>
<keyword evidence="3" id="KW-0805">Transcription regulation</keyword>
<dbReference type="GO" id="GO:0003677">
    <property type="term" value="F:DNA binding"/>
    <property type="evidence" value="ECO:0007669"/>
    <property type="project" value="UniProtKB-KW"/>
</dbReference>
<evidence type="ECO:0000313" key="10">
    <source>
        <dbReference type="EMBL" id="CAD8062815.1"/>
    </source>
</evidence>
<accession>A0A8S1L9C2</accession>
<name>A0A8S1L9C2_PARPR</name>
<keyword evidence="8" id="KW-1133">Transmembrane helix</keyword>
<evidence type="ECO:0000259" key="9">
    <source>
        <dbReference type="PROSITE" id="PS50217"/>
    </source>
</evidence>
<keyword evidence="4" id="KW-0238">DNA-binding</keyword>
<evidence type="ECO:0000256" key="1">
    <source>
        <dbReference type="ARBA" id="ARBA00004123"/>
    </source>
</evidence>
<dbReference type="Pfam" id="PF00170">
    <property type="entry name" value="bZIP_1"/>
    <property type="match status" value="1"/>
</dbReference>
<keyword evidence="6" id="KW-0539">Nucleus</keyword>
<feature type="transmembrane region" description="Helical" evidence="8">
    <location>
        <begin position="158"/>
        <end position="178"/>
    </location>
</feature>
<dbReference type="Proteomes" id="UP000688137">
    <property type="component" value="Unassembled WGS sequence"/>
</dbReference>
<dbReference type="PROSITE" id="PS50217">
    <property type="entry name" value="BZIP"/>
    <property type="match status" value="1"/>
</dbReference>
<evidence type="ECO:0000256" key="3">
    <source>
        <dbReference type="ARBA" id="ARBA00023015"/>
    </source>
</evidence>
<comment type="similarity">
    <text evidence="2">Belongs to the bZIP family.</text>
</comment>
<protein>
    <recommendedName>
        <fullName evidence="9">BZIP domain-containing protein</fullName>
    </recommendedName>
</protein>
<dbReference type="CDD" id="cd14686">
    <property type="entry name" value="bZIP"/>
    <property type="match status" value="1"/>
</dbReference>
<reference evidence="10" key="1">
    <citation type="submission" date="2021-01" db="EMBL/GenBank/DDBJ databases">
        <authorList>
            <consortium name="Genoscope - CEA"/>
            <person name="William W."/>
        </authorList>
    </citation>
    <scope>NUCLEOTIDE SEQUENCE</scope>
</reference>
<feature type="coiled-coil region" evidence="7">
    <location>
        <begin position="94"/>
        <end position="121"/>
    </location>
</feature>
<dbReference type="GO" id="GO:0003700">
    <property type="term" value="F:DNA-binding transcription factor activity"/>
    <property type="evidence" value="ECO:0007669"/>
    <property type="project" value="InterPro"/>
</dbReference>
<dbReference type="PANTHER" id="PTHR47416:SF8">
    <property type="entry name" value="BASIC-LEUCINE ZIPPER TRANSCRIPTION FACTOR E-RELATED"/>
    <property type="match status" value="1"/>
</dbReference>
<dbReference type="GO" id="GO:0005634">
    <property type="term" value="C:nucleus"/>
    <property type="evidence" value="ECO:0007669"/>
    <property type="project" value="UniProtKB-SubCell"/>
</dbReference>
<evidence type="ECO:0000256" key="2">
    <source>
        <dbReference type="ARBA" id="ARBA00007163"/>
    </source>
</evidence>
<dbReference type="PROSITE" id="PS00036">
    <property type="entry name" value="BZIP_BASIC"/>
    <property type="match status" value="1"/>
</dbReference>
<feature type="transmembrane region" description="Helical" evidence="8">
    <location>
        <begin position="209"/>
        <end position="231"/>
    </location>
</feature>
<feature type="domain" description="BZIP" evidence="9">
    <location>
        <begin position="69"/>
        <end position="132"/>
    </location>
</feature>
<evidence type="ECO:0000256" key="7">
    <source>
        <dbReference type="SAM" id="Coils"/>
    </source>
</evidence>
<dbReference type="InterPro" id="IPR004827">
    <property type="entry name" value="bZIP"/>
</dbReference>
<dbReference type="EMBL" id="CAJJDM010000033">
    <property type="protein sequence ID" value="CAD8062815.1"/>
    <property type="molecule type" value="Genomic_DNA"/>
</dbReference>
<evidence type="ECO:0000256" key="8">
    <source>
        <dbReference type="SAM" id="Phobius"/>
    </source>
</evidence>
<organism evidence="10 11">
    <name type="scientific">Paramecium primaurelia</name>
    <dbReference type="NCBI Taxonomy" id="5886"/>
    <lineage>
        <taxon>Eukaryota</taxon>
        <taxon>Sar</taxon>
        <taxon>Alveolata</taxon>
        <taxon>Ciliophora</taxon>
        <taxon>Intramacronucleata</taxon>
        <taxon>Oligohymenophorea</taxon>
        <taxon>Peniculida</taxon>
        <taxon>Parameciidae</taxon>
        <taxon>Paramecium</taxon>
    </lineage>
</organism>
<dbReference type="AlphaFoldDB" id="A0A8S1L9C2"/>
<evidence type="ECO:0000313" key="11">
    <source>
        <dbReference type="Proteomes" id="UP000688137"/>
    </source>
</evidence>
<keyword evidence="7" id="KW-0175">Coiled coil</keyword>
<evidence type="ECO:0000256" key="4">
    <source>
        <dbReference type="ARBA" id="ARBA00023125"/>
    </source>
</evidence>
<gene>
    <name evidence="10" type="ORF">PPRIM_AZ9-3.1.T0340005</name>
</gene>
<proteinExistence type="inferred from homology"/>
<keyword evidence="8" id="KW-0812">Transmembrane</keyword>
<evidence type="ECO:0000256" key="5">
    <source>
        <dbReference type="ARBA" id="ARBA00023163"/>
    </source>
</evidence>
<keyword evidence="5" id="KW-0804">Transcription</keyword>